<gene>
    <name evidence="1" type="ORF">EV644_103283</name>
</gene>
<dbReference type="RefSeq" id="WP_199239730.1">
    <property type="nucleotide sequence ID" value="NZ_SLWM01000003.1"/>
</dbReference>
<name>A0ABY2BQ89_9ACTN</name>
<organism evidence="1 2">
    <name type="scientific">Kribbella orskensis</name>
    <dbReference type="NCBI Taxonomy" id="2512216"/>
    <lineage>
        <taxon>Bacteria</taxon>
        <taxon>Bacillati</taxon>
        <taxon>Actinomycetota</taxon>
        <taxon>Actinomycetes</taxon>
        <taxon>Propionibacteriales</taxon>
        <taxon>Kribbellaceae</taxon>
        <taxon>Kribbella</taxon>
    </lineage>
</organism>
<evidence type="ECO:0000313" key="1">
    <source>
        <dbReference type="EMBL" id="TCO27584.1"/>
    </source>
</evidence>
<evidence type="ECO:0000313" key="2">
    <source>
        <dbReference type="Proteomes" id="UP000295818"/>
    </source>
</evidence>
<sequence length="165" mass="18705">MSWFEPVHDHTLRQSYADVRDLAEWCPWMPFEDAIRSAPREPGVYLLREPLNGVIRYVGMAGERAGSGRPQGLYGRLTVYRSGKGAVSGFGEAALDRALADPEWIEQQLKDLRQNGPKRAKDWAREAVVRLGLEVSWSVTPDGADARYLETQILTRLQTHGLWNR</sequence>
<protein>
    <recommendedName>
        <fullName evidence="3">GIY-YIG domain-containing protein</fullName>
    </recommendedName>
</protein>
<dbReference type="EMBL" id="SLWM01000003">
    <property type="protein sequence ID" value="TCO27584.1"/>
    <property type="molecule type" value="Genomic_DNA"/>
</dbReference>
<comment type="caution">
    <text evidence="1">The sequence shown here is derived from an EMBL/GenBank/DDBJ whole genome shotgun (WGS) entry which is preliminary data.</text>
</comment>
<dbReference type="Proteomes" id="UP000295818">
    <property type="component" value="Unassembled WGS sequence"/>
</dbReference>
<evidence type="ECO:0008006" key="3">
    <source>
        <dbReference type="Google" id="ProtNLM"/>
    </source>
</evidence>
<keyword evidence="2" id="KW-1185">Reference proteome</keyword>
<proteinExistence type="predicted"/>
<reference evidence="1 2" key="1">
    <citation type="journal article" date="2015" name="Stand. Genomic Sci.">
        <title>Genomic Encyclopedia of Bacterial and Archaeal Type Strains, Phase III: the genomes of soil and plant-associated and newly described type strains.</title>
        <authorList>
            <person name="Whitman W.B."/>
            <person name="Woyke T."/>
            <person name="Klenk H.P."/>
            <person name="Zhou Y."/>
            <person name="Lilburn T.G."/>
            <person name="Beck B.J."/>
            <person name="De Vos P."/>
            <person name="Vandamme P."/>
            <person name="Eisen J.A."/>
            <person name="Garrity G."/>
            <person name="Hugenholtz P."/>
            <person name="Kyrpides N.C."/>
        </authorList>
    </citation>
    <scope>NUCLEOTIDE SEQUENCE [LARGE SCALE GENOMIC DNA]</scope>
    <source>
        <strain evidence="1 2">VKM Ac-2538</strain>
    </source>
</reference>
<accession>A0ABY2BQ89</accession>